<organism evidence="6 7">
    <name type="scientific">Leptospira kobayashii</name>
    <dbReference type="NCBI Taxonomy" id="1917830"/>
    <lineage>
        <taxon>Bacteria</taxon>
        <taxon>Pseudomonadati</taxon>
        <taxon>Spirochaetota</taxon>
        <taxon>Spirochaetia</taxon>
        <taxon>Leptospirales</taxon>
        <taxon>Leptospiraceae</taxon>
        <taxon>Leptospira</taxon>
    </lineage>
</organism>
<dbReference type="Gene3D" id="1.20.1530.20">
    <property type="match status" value="1"/>
</dbReference>
<dbReference type="Pfam" id="PF01758">
    <property type="entry name" value="SBF"/>
    <property type="match status" value="1"/>
</dbReference>
<sequence length="353" mass="38511">MKTYTNKLTHFIHKHFFYFIIGSYIAGGLFPRFGLFIRDTHFGTFTFFDGSKVKLSLALIMLSILLFNAGLGIIKSELTNLFKQPKLLLVGLVANLSIPIVFTVFISITMTLWHNPDEVQNILVGLALIASMPIAASSTAWVQKTNGNLALSLGLVIFSTMFSPITTPLGLHSIGFITVGDYSEKLHALAGEGTGAFLFISVLLPSLLGIGLHFVFKPSVIIKTKEPIKDINLVNLILLNYANASVALPQVFTHPDWDFLLVIGIITCGLCIFAFFSGNLIARVFKSSESEKVSLMFGLAMNNNGTGLVLASLSLAGHPSVMLPIIFYNLIQHMIAGIAEKRFYSTGKNTTSD</sequence>
<keyword evidence="4 5" id="KW-0472">Membrane</keyword>
<feature type="transmembrane region" description="Helical" evidence="5">
    <location>
        <begin position="16"/>
        <end position="35"/>
    </location>
</feature>
<protein>
    <recommendedName>
        <fullName evidence="8">Sodium Bile acid symporter family protein</fullName>
    </recommendedName>
</protein>
<accession>A0ABN6K928</accession>
<feature type="transmembrane region" description="Helical" evidence="5">
    <location>
        <begin position="122"/>
        <end position="142"/>
    </location>
</feature>
<feature type="transmembrane region" description="Helical" evidence="5">
    <location>
        <begin position="196"/>
        <end position="216"/>
    </location>
</feature>
<feature type="transmembrane region" description="Helical" evidence="5">
    <location>
        <begin position="86"/>
        <end position="110"/>
    </location>
</feature>
<feature type="transmembrane region" description="Helical" evidence="5">
    <location>
        <begin position="259"/>
        <end position="281"/>
    </location>
</feature>
<keyword evidence="2 5" id="KW-0812">Transmembrane</keyword>
<feature type="transmembrane region" description="Helical" evidence="5">
    <location>
        <begin position="149"/>
        <end position="176"/>
    </location>
</feature>
<evidence type="ECO:0000256" key="3">
    <source>
        <dbReference type="ARBA" id="ARBA00022989"/>
    </source>
</evidence>
<evidence type="ECO:0000313" key="7">
    <source>
        <dbReference type="Proteomes" id="UP000245263"/>
    </source>
</evidence>
<gene>
    <name evidence="6" type="ORF">LPTSP3_g02330</name>
</gene>
<keyword evidence="7" id="KW-1185">Reference proteome</keyword>
<evidence type="ECO:0000256" key="5">
    <source>
        <dbReference type="SAM" id="Phobius"/>
    </source>
</evidence>
<dbReference type="RefSeq" id="WP_109021911.1">
    <property type="nucleotide sequence ID" value="NZ_AP025028.1"/>
</dbReference>
<feature type="transmembrane region" description="Helical" evidence="5">
    <location>
        <begin position="55"/>
        <end position="74"/>
    </location>
</feature>
<evidence type="ECO:0000256" key="1">
    <source>
        <dbReference type="ARBA" id="ARBA00004141"/>
    </source>
</evidence>
<dbReference type="InterPro" id="IPR004710">
    <property type="entry name" value="Bilac:Na_transpt"/>
</dbReference>
<dbReference type="InterPro" id="IPR002657">
    <property type="entry name" value="BilAc:Na_symport/Acr3"/>
</dbReference>
<keyword evidence="3 5" id="KW-1133">Transmembrane helix</keyword>
<evidence type="ECO:0000256" key="4">
    <source>
        <dbReference type="ARBA" id="ARBA00023136"/>
    </source>
</evidence>
<evidence type="ECO:0000256" key="2">
    <source>
        <dbReference type="ARBA" id="ARBA00022692"/>
    </source>
</evidence>
<proteinExistence type="predicted"/>
<dbReference type="Proteomes" id="UP000245263">
    <property type="component" value="Chromosome 1"/>
</dbReference>
<reference evidence="6 7" key="1">
    <citation type="submission" date="2021-08" db="EMBL/GenBank/DDBJ databases">
        <title>Complete genome sequence of Leptospira kobayashii strain E30.</title>
        <authorList>
            <person name="Nakao R."/>
            <person name="Nakamura S."/>
            <person name="Masuzawa T."/>
            <person name="Koizumi N."/>
        </authorList>
    </citation>
    <scope>NUCLEOTIDE SEQUENCE [LARGE SCALE GENOMIC DNA]</scope>
    <source>
        <strain evidence="6 7">E30</strain>
    </source>
</reference>
<dbReference type="PANTHER" id="PTHR10361">
    <property type="entry name" value="SODIUM-BILE ACID COTRANSPORTER"/>
    <property type="match status" value="1"/>
</dbReference>
<name>A0ABN6K928_9LEPT</name>
<dbReference type="InterPro" id="IPR038770">
    <property type="entry name" value="Na+/solute_symporter_sf"/>
</dbReference>
<comment type="subcellular location">
    <subcellularLocation>
        <location evidence="1">Membrane</location>
        <topology evidence="1">Multi-pass membrane protein</topology>
    </subcellularLocation>
</comment>
<evidence type="ECO:0008006" key="8">
    <source>
        <dbReference type="Google" id="ProtNLM"/>
    </source>
</evidence>
<feature type="transmembrane region" description="Helical" evidence="5">
    <location>
        <begin position="236"/>
        <end position="253"/>
    </location>
</feature>
<evidence type="ECO:0000313" key="6">
    <source>
        <dbReference type="EMBL" id="BDA77303.1"/>
    </source>
</evidence>
<dbReference type="PANTHER" id="PTHR10361:SF28">
    <property type="entry name" value="P3 PROTEIN-RELATED"/>
    <property type="match status" value="1"/>
</dbReference>
<dbReference type="EMBL" id="AP025028">
    <property type="protein sequence ID" value="BDA77303.1"/>
    <property type="molecule type" value="Genomic_DNA"/>
</dbReference>